<comment type="caution">
    <text evidence="1">The sequence shown here is derived from an EMBL/GenBank/DDBJ whole genome shotgun (WGS) entry which is preliminary data.</text>
</comment>
<dbReference type="AlphaFoldDB" id="A0A1V9X7X4"/>
<accession>A0A1V9X7X4</accession>
<evidence type="ECO:0000313" key="2">
    <source>
        <dbReference type="Proteomes" id="UP000192247"/>
    </source>
</evidence>
<keyword evidence="2" id="KW-1185">Reference proteome</keyword>
<gene>
    <name evidence="1" type="ORF">BIW11_04360</name>
</gene>
<proteinExistence type="predicted"/>
<reference evidence="1 2" key="1">
    <citation type="journal article" date="2017" name="Gigascience">
        <title>Draft genome of the honey bee ectoparasitic mite, Tropilaelaps mercedesae, is shaped by the parasitic life history.</title>
        <authorList>
            <person name="Dong X."/>
            <person name="Armstrong S.D."/>
            <person name="Xia D."/>
            <person name="Makepeace B.L."/>
            <person name="Darby A.C."/>
            <person name="Kadowaki T."/>
        </authorList>
    </citation>
    <scope>NUCLEOTIDE SEQUENCE [LARGE SCALE GENOMIC DNA]</scope>
    <source>
        <strain evidence="1">Wuxi-XJTLU</strain>
    </source>
</reference>
<name>A0A1V9X7X4_9ACAR</name>
<organism evidence="1 2">
    <name type="scientific">Tropilaelaps mercedesae</name>
    <dbReference type="NCBI Taxonomy" id="418985"/>
    <lineage>
        <taxon>Eukaryota</taxon>
        <taxon>Metazoa</taxon>
        <taxon>Ecdysozoa</taxon>
        <taxon>Arthropoda</taxon>
        <taxon>Chelicerata</taxon>
        <taxon>Arachnida</taxon>
        <taxon>Acari</taxon>
        <taxon>Parasitiformes</taxon>
        <taxon>Mesostigmata</taxon>
        <taxon>Gamasina</taxon>
        <taxon>Dermanyssoidea</taxon>
        <taxon>Laelapidae</taxon>
        <taxon>Tropilaelaps</taxon>
    </lineage>
</organism>
<evidence type="ECO:0000313" key="1">
    <source>
        <dbReference type="EMBL" id="OQR69506.1"/>
    </source>
</evidence>
<protein>
    <submittedName>
        <fullName evidence="1">Uncharacterized protein</fullName>
    </submittedName>
</protein>
<dbReference type="Proteomes" id="UP000192247">
    <property type="component" value="Unassembled WGS sequence"/>
</dbReference>
<dbReference type="InParanoid" id="A0A1V9X7X4"/>
<dbReference type="EMBL" id="MNPL01020703">
    <property type="protein sequence ID" value="OQR69506.1"/>
    <property type="molecule type" value="Genomic_DNA"/>
</dbReference>
<sequence>MLFSIVIDKDALVTIITTSIFVGHGRIEDVRASSSLDVFFFHGRYFQ</sequence>